<proteinExistence type="predicted"/>
<evidence type="ECO:0000313" key="3">
    <source>
        <dbReference type="Proteomes" id="UP001163255"/>
    </source>
</evidence>
<evidence type="ECO:0000313" key="2">
    <source>
        <dbReference type="EMBL" id="UYM17365.1"/>
    </source>
</evidence>
<dbReference type="InterPro" id="IPR011518">
    <property type="entry name" value="Transposase_36"/>
</dbReference>
<reference evidence="2" key="1">
    <citation type="submission" date="2022-10" db="EMBL/GenBank/DDBJ databases">
        <title>Completed Genome Sequence of two octocoral isolated bacterium, Endozoicomonas euniceicola EF212T and Endozoicomonas gorgoniicola PS125T.</title>
        <authorList>
            <person name="Chiou Y.-J."/>
            <person name="Chen Y.-H."/>
        </authorList>
    </citation>
    <scope>NUCLEOTIDE SEQUENCE</scope>
    <source>
        <strain evidence="2">EF212</strain>
    </source>
</reference>
<gene>
    <name evidence="2" type="ORF">NX720_05455</name>
</gene>
<feature type="region of interest" description="Disordered" evidence="1">
    <location>
        <begin position="175"/>
        <end position="198"/>
    </location>
</feature>
<organism evidence="2 3">
    <name type="scientific">Endozoicomonas euniceicola</name>
    <dbReference type="NCBI Taxonomy" id="1234143"/>
    <lineage>
        <taxon>Bacteria</taxon>
        <taxon>Pseudomonadati</taxon>
        <taxon>Pseudomonadota</taxon>
        <taxon>Gammaproteobacteria</taxon>
        <taxon>Oceanospirillales</taxon>
        <taxon>Endozoicomonadaceae</taxon>
        <taxon>Endozoicomonas</taxon>
    </lineage>
</organism>
<name>A0ABY6GX58_9GAMM</name>
<dbReference type="Pfam" id="PF07592">
    <property type="entry name" value="DDE_Tnp_ISAZ013"/>
    <property type="match status" value="1"/>
</dbReference>
<evidence type="ECO:0000256" key="1">
    <source>
        <dbReference type="SAM" id="MobiDB-lite"/>
    </source>
</evidence>
<keyword evidence="3" id="KW-1185">Reference proteome</keyword>
<accession>A0ABY6GX58</accession>
<protein>
    <recommendedName>
        <fullName evidence="4">Transposase</fullName>
    </recommendedName>
</protein>
<sequence>MAISCSDSQPPKANSQQRYILTFRSPNVTPECKHLIILAAKKLKGSEHRAFIAEVAEQLCFGSPRLTETEFNFGRHTVELGMHEKRTGLICYGNYVSQGKPKAEVANPQLEQDIRSLVDPESQADPQLRNTFSYARITASAVRKKLIDEKGWQEELLPKERTFCNMLNRMGYKLHKVQKTTPEKKSRKPMPSLKTSNK</sequence>
<evidence type="ECO:0008006" key="4">
    <source>
        <dbReference type="Google" id="ProtNLM"/>
    </source>
</evidence>
<dbReference type="EMBL" id="CP103300">
    <property type="protein sequence ID" value="UYM17365.1"/>
    <property type="molecule type" value="Genomic_DNA"/>
</dbReference>
<dbReference type="Proteomes" id="UP001163255">
    <property type="component" value="Chromosome"/>
</dbReference>